<dbReference type="InterPro" id="IPR010640">
    <property type="entry name" value="Low_temperature_requirement_A"/>
</dbReference>
<name>A0ABS2LNS0_9ACTN</name>
<organism evidence="2 3">
    <name type="scientific">Micromonospora luteifusca</name>
    <dbReference type="NCBI Taxonomy" id="709860"/>
    <lineage>
        <taxon>Bacteria</taxon>
        <taxon>Bacillati</taxon>
        <taxon>Actinomycetota</taxon>
        <taxon>Actinomycetes</taxon>
        <taxon>Micromonosporales</taxon>
        <taxon>Micromonosporaceae</taxon>
        <taxon>Micromonospora</taxon>
    </lineage>
</organism>
<feature type="transmembrane region" description="Helical" evidence="1">
    <location>
        <begin position="60"/>
        <end position="78"/>
    </location>
</feature>
<dbReference type="Pfam" id="PF06772">
    <property type="entry name" value="LtrA"/>
    <property type="match status" value="1"/>
</dbReference>
<feature type="transmembrane region" description="Helical" evidence="1">
    <location>
        <begin position="159"/>
        <end position="179"/>
    </location>
</feature>
<accession>A0ABS2LNS0</accession>
<feature type="transmembrane region" description="Helical" evidence="1">
    <location>
        <begin position="133"/>
        <end position="153"/>
    </location>
</feature>
<gene>
    <name evidence="2" type="ORF">JOD64_000740</name>
</gene>
<feature type="transmembrane region" description="Helical" evidence="1">
    <location>
        <begin position="323"/>
        <end position="340"/>
    </location>
</feature>
<dbReference type="PANTHER" id="PTHR36840:SF1">
    <property type="entry name" value="BLL5714 PROTEIN"/>
    <property type="match status" value="1"/>
</dbReference>
<dbReference type="Proteomes" id="UP000764837">
    <property type="component" value="Unassembled WGS sequence"/>
</dbReference>
<dbReference type="EMBL" id="JAFBBP010000001">
    <property type="protein sequence ID" value="MBM7489518.1"/>
    <property type="molecule type" value="Genomic_DNA"/>
</dbReference>
<evidence type="ECO:0000313" key="3">
    <source>
        <dbReference type="Proteomes" id="UP000764837"/>
    </source>
</evidence>
<keyword evidence="3" id="KW-1185">Reference proteome</keyword>
<feature type="transmembrane region" description="Helical" evidence="1">
    <location>
        <begin position="103"/>
        <end position="121"/>
    </location>
</feature>
<keyword evidence="1" id="KW-0812">Transmembrane</keyword>
<dbReference type="PANTHER" id="PTHR36840">
    <property type="entry name" value="BLL5714 PROTEIN"/>
    <property type="match status" value="1"/>
</dbReference>
<feature type="transmembrane region" description="Helical" evidence="1">
    <location>
        <begin position="282"/>
        <end position="302"/>
    </location>
</feature>
<feature type="transmembrane region" description="Helical" evidence="1">
    <location>
        <begin position="360"/>
        <end position="382"/>
    </location>
</feature>
<reference evidence="2 3" key="1">
    <citation type="submission" date="2021-01" db="EMBL/GenBank/DDBJ databases">
        <title>Sequencing the genomes of 1000 actinobacteria strains.</title>
        <authorList>
            <person name="Klenk H.-P."/>
        </authorList>
    </citation>
    <scope>NUCLEOTIDE SEQUENCE [LARGE SCALE GENOMIC DNA]</scope>
    <source>
        <strain evidence="2 3">DSM 100204</strain>
    </source>
</reference>
<keyword evidence="1" id="KW-0472">Membrane</keyword>
<keyword evidence="1" id="KW-1133">Transmembrane helix</keyword>
<protein>
    <submittedName>
        <fullName evidence="2">Low temperature requirement protein LtrA</fullName>
    </submittedName>
</protein>
<comment type="caution">
    <text evidence="2">The sequence shown here is derived from an EMBL/GenBank/DDBJ whole genome shotgun (WGS) entry which is preliminary data.</text>
</comment>
<feature type="transmembrane region" description="Helical" evidence="1">
    <location>
        <begin position="191"/>
        <end position="209"/>
    </location>
</feature>
<evidence type="ECO:0000256" key="1">
    <source>
        <dbReference type="SAM" id="Phobius"/>
    </source>
</evidence>
<proteinExistence type="predicted"/>
<sequence length="443" mass="47851">MAALVGRQPLRSSWCVLSVGGAATWYDCLSDKPTKRAGRVTSSRVANLLRRRESPQRPTFLELFFDLVYVFALTRIVHELVLDYTRGHVADRLTTSLAENGETLLLLLALWWIWTQTAWVTSRFDPFQPPIQFVVLATMYGSLLLAVAISGALAETGLLFASTYVAIQVGRTLFFVGIVRGHNLRRVNMLALVWFVVSAVPWLAGALASEVTRNSLWTVALAIDYLGARLGWPVPGLGRSRVSPWAVAGEHLAERYWQLVIVALGETILTSGSSLLRGPIVAQRTMALTLSFLTTVLLWRIYFYRAGQILGEAIAASTDPGRLGRLAEFAHLLMVSGILASSAGSELVLMDPSEGAKPAWVGAILGGPALYLAGRSVFEYVAFARVSRPRSIGILVLAALAPIMVGLPPLGVAAAAVAVLLGVAVSDMIRAHGRSLEEASPPR</sequence>
<evidence type="ECO:0000313" key="2">
    <source>
        <dbReference type="EMBL" id="MBM7489518.1"/>
    </source>
</evidence>
<dbReference type="RefSeq" id="WP_239559383.1">
    <property type="nucleotide sequence ID" value="NZ_JAFBBP010000001.1"/>
</dbReference>
<feature type="transmembrane region" description="Helical" evidence="1">
    <location>
        <begin position="394"/>
        <end position="425"/>
    </location>
</feature>